<reference evidence="1" key="2">
    <citation type="submission" date="2022-08" db="UniProtKB">
        <authorList>
            <consortium name="EnsemblMetazoa"/>
        </authorList>
    </citation>
    <scope>IDENTIFICATION</scope>
    <source>
        <strain evidence="1">STECLA/ALBI9_A</strain>
    </source>
</reference>
<dbReference type="InterPro" id="IPR043519">
    <property type="entry name" value="NT_sf"/>
</dbReference>
<protein>
    <submittedName>
        <fullName evidence="1">Uncharacterized protein</fullName>
    </submittedName>
</protein>
<evidence type="ECO:0000313" key="2">
    <source>
        <dbReference type="Proteomes" id="UP000069272"/>
    </source>
</evidence>
<dbReference type="EnsemblMetazoa" id="AALB002497-RA">
    <property type="protein sequence ID" value="AALB002497-PA"/>
    <property type="gene ID" value="AALB002497"/>
</dbReference>
<dbReference type="InterPro" id="IPR013087">
    <property type="entry name" value="Znf_C2H2_type"/>
</dbReference>
<dbReference type="CDD" id="cd05402">
    <property type="entry name" value="NT_PAP_TUTase"/>
    <property type="match status" value="1"/>
</dbReference>
<dbReference type="GO" id="GO:1990817">
    <property type="term" value="F:poly(A) RNA polymerase activity"/>
    <property type="evidence" value="ECO:0007669"/>
    <property type="project" value="TreeGrafter"/>
</dbReference>
<dbReference type="Gene3D" id="3.30.460.10">
    <property type="entry name" value="Beta Polymerase, domain 2"/>
    <property type="match status" value="1"/>
</dbReference>
<proteinExistence type="predicted"/>
<dbReference type="STRING" id="7167.A0A182F7N8"/>
<accession>A0A182F7N8</accession>
<dbReference type="GO" id="GO:0031123">
    <property type="term" value="P:RNA 3'-end processing"/>
    <property type="evidence" value="ECO:0007669"/>
    <property type="project" value="TreeGrafter"/>
</dbReference>
<dbReference type="PROSITE" id="PS00028">
    <property type="entry name" value="ZINC_FINGER_C2H2_1"/>
    <property type="match status" value="1"/>
</dbReference>
<dbReference type="VEuPathDB" id="VectorBase:AALB002497"/>
<dbReference type="Pfam" id="PF22600">
    <property type="entry name" value="MTPAP-like_central"/>
    <property type="match status" value="1"/>
</dbReference>
<dbReference type="Gene3D" id="1.10.1410.10">
    <property type="match status" value="1"/>
</dbReference>
<name>A0A182F7N8_ANOAL</name>
<sequence length="545" mass="62008">MPLERRYQGALKQSVLSGQDLNLGFPKELQPEMHSLSSHCVALLRDDTISLRESRQLYSTLLVRALIANLESYQDDLIPINPSTLLEFEKLMTGAQTFLSKCTVFESSQEDKDELNMFLDNGYHPAEIIRCRVCNVSFANHHTFKDHLQRKHGIFFNAGPKISCIPSPKVPLMPAPPPEQVSFLERNCIPKTAENLSKSTKKFLRKDPNSIASVHMAMSDLIRNDSNSLNQLLQLRNSLFAHFPRVVCYQFGSRSIGTASVTSDIDVFIDLEGTFYGREGKQDVISPQQAVEVVKSILEQTSLWSIEAVSPKARVPLLKVTHLDTGTKCDLSFTDGLGCCNTKFVEYLFSLQPTSRALVCYLKQWNIDSCLTSYTIVLMVVFFYQCRGLLPSMEFLQRYPDCTKNIDCWNAGFATPPLSELEMEECKEPVSVLSRRFFYFYSTEAEGFSWETDIVCPYLGRLGITKKMFADPNLTNMPREMVRYQHYIAKQRLETDRMKLFAYDRPFVVQDPIDLSHNVAKGVPPVKAAKFLRNFYLSAIFPSTV</sequence>
<dbReference type="SUPFAM" id="SSF81301">
    <property type="entry name" value="Nucleotidyltransferase"/>
    <property type="match status" value="1"/>
</dbReference>
<dbReference type="InterPro" id="IPR054708">
    <property type="entry name" value="MTPAP-like_central"/>
</dbReference>
<dbReference type="SUPFAM" id="SSF81631">
    <property type="entry name" value="PAP/OAS1 substrate-binding domain"/>
    <property type="match status" value="1"/>
</dbReference>
<organism evidence="1 2">
    <name type="scientific">Anopheles albimanus</name>
    <name type="common">New world malaria mosquito</name>
    <dbReference type="NCBI Taxonomy" id="7167"/>
    <lineage>
        <taxon>Eukaryota</taxon>
        <taxon>Metazoa</taxon>
        <taxon>Ecdysozoa</taxon>
        <taxon>Arthropoda</taxon>
        <taxon>Hexapoda</taxon>
        <taxon>Insecta</taxon>
        <taxon>Pterygota</taxon>
        <taxon>Neoptera</taxon>
        <taxon>Endopterygota</taxon>
        <taxon>Diptera</taxon>
        <taxon>Nematocera</taxon>
        <taxon>Culicoidea</taxon>
        <taxon>Culicidae</taxon>
        <taxon>Anophelinae</taxon>
        <taxon>Anopheles</taxon>
    </lineage>
</organism>
<dbReference type="AlphaFoldDB" id="A0A182F7N8"/>
<dbReference type="PANTHER" id="PTHR12271:SF133">
    <property type="entry name" value="POLY(A) RNA POLYMERASE, MITOCHONDRIAL"/>
    <property type="match status" value="1"/>
</dbReference>
<keyword evidence="2" id="KW-1185">Reference proteome</keyword>
<dbReference type="PANTHER" id="PTHR12271">
    <property type="entry name" value="POLY A POLYMERASE CID PAP -RELATED"/>
    <property type="match status" value="1"/>
</dbReference>
<dbReference type="VEuPathDB" id="VectorBase:AALB20_026527"/>
<dbReference type="Proteomes" id="UP000069272">
    <property type="component" value="Chromosome 2R"/>
</dbReference>
<reference evidence="1 2" key="1">
    <citation type="journal article" date="2017" name="G3 (Bethesda)">
        <title>The Physical Genome Mapping of Anopheles albimanus Corrected Scaffold Misassemblies and Identified Interarm Rearrangements in Genus Anopheles.</title>
        <authorList>
            <person name="Artemov G.N."/>
            <person name="Peery A.N."/>
            <person name="Jiang X."/>
            <person name="Tu Z."/>
            <person name="Stegniy V.N."/>
            <person name="Sharakhova M.V."/>
            <person name="Sharakhov I.V."/>
        </authorList>
    </citation>
    <scope>NUCLEOTIDE SEQUENCE [LARGE SCALE GENOMIC DNA]</scope>
    <source>
        <strain evidence="1 2">ALBI9_A</strain>
    </source>
</reference>
<evidence type="ECO:0000313" key="1">
    <source>
        <dbReference type="EnsemblMetazoa" id="AALB002497-PA"/>
    </source>
</evidence>